<feature type="region of interest" description="Disordered" evidence="2">
    <location>
        <begin position="477"/>
        <end position="552"/>
    </location>
</feature>
<comment type="caution">
    <text evidence="3">The sequence shown here is derived from an EMBL/GenBank/DDBJ whole genome shotgun (WGS) entry which is preliminary data.</text>
</comment>
<dbReference type="InterPro" id="IPR003409">
    <property type="entry name" value="MORN"/>
</dbReference>
<dbReference type="Pfam" id="PF02493">
    <property type="entry name" value="MORN"/>
    <property type="match status" value="5"/>
</dbReference>
<feature type="compositionally biased region" description="Basic residues" evidence="2">
    <location>
        <begin position="872"/>
        <end position="882"/>
    </location>
</feature>
<keyword evidence="1" id="KW-0677">Repeat</keyword>
<dbReference type="AlphaFoldDB" id="A0A8J6AD59"/>
<dbReference type="SMART" id="SM00698">
    <property type="entry name" value="MORN"/>
    <property type="match status" value="3"/>
</dbReference>
<feature type="compositionally biased region" description="Polar residues" evidence="2">
    <location>
        <begin position="45"/>
        <end position="59"/>
    </location>
</feature>
<dbReference type="EMBL" id="JAGFMF010011629">
    <property type="protein sequence ID" value="KAG8518593.1"/>
    <property type="molecule type" value="Genomic_DNA"/>
</dbReference>
<dbReference type="SUPFAM" id="SSF82185">
    <property type="entry name" value="Histone H3 K4-specific methyltransferase SET7/9 N-terminal domain"/>
    <property type="match status" value="2"/>
</dbReference>
<dbReference type="Proteomes" id="UP000700334">
    <property type="component" value="Unassembled WGS sequence"/>
</dbReference>
<dbReference type="PANTHER" id="PTHR43215">
    <property type="entry name" value="RADIAL SPOKE HEAD 1 HOMOLOG"/>
    <property type="match status" value="1"/>
</dbReference>
<protein>
    <submittedName>
        <fullName evidence="3">Radial spoke head 1</fullName>
    </submittedName>
</protein>
<gene>
    <name evidence="3" type="ORF">J0S82_004523</name>
</gene>
<feature type="compositionally biased region" description="Low complexity" evidence="2">
    <location>
        <begin position="395"/>
        <end position="412"/>
    </location>
</feature>
<feature type="compositionally biased region" description="Polar residues" evidence="2">
    <location>
        <begin position="24"/>
        <end position="36"/>
    </location>
</feature>
<dbReference type="GO" id="GO:0007286">
    <property type="term" value="P:spermatid development"/>
    <property type="evidence" value="ECO:0007669"/>
    <property type="project" value="TreeGrafter"/>
</dbReference>
<organism evidence="3 4">
    <name type="scientific">Galemys pyrenaicus</name>
    <name type="common">Iberian desman</name>
    <name type="synonym">Pyrenean desman</name>
    <dbReference type="NCBI Taxonomy" id="202257"/>
    <lineage>
        <taxon>Eukaryota</taxon>
        <taxon>Metazoa</taxon>
        <taxon>Chordata</taxon>
        <taxon>Craniata</taxon>
        <taxon>Vertebrata</taxon>
        <taxon>Euteleostomi</taxon>
        <taxon>Mammalia</taxon>
        <taxon>Eutheria</taxon>
        <taxon>Laurasiatheria</taxon>
        <taxon>Eulipotyphla</taxon>
        <taxon>Talpidae</taxon>
        <taxon>Galemys</taxon>
    </lineage>
</organism>
<feature type="region of interest" description="Disordered" evidence="2">
    <location>
        <begin position="655"/>
        <end position="768"/>
    </location>
</feature>
<feature type="compositionally biased region" description="Low complexity" evidence="2">
    <location>
        <begin position="700"/>
        <end position="711"/>
    </location>
</feature>
<feature type="region of interest" description="Disordered" evidence="2">
    <location>
        <begin position="843"/>
        <end position="882"/>
    </location>
</feature>
<proteinExistence type="predicted"/>
<evidence type="ECO:0000313" key="4">
    <source>
        <dbReference type="Proteomes" id="UP000700334"/>
    </source>
</evidence>
<keyword evidence="4" id="KW-1185">Reference proteome</keyword>
<feature type="region of interest" description="Disordered" evidence="2">
    <location>
        <begin position="1"/>
        <end position="62"/>
    </location>
</feature>
<feature type="region of interest" description="Disordered" evidence="2">
    <location>
        <begin position="379"/>
        <end position="445"/>
    </location>
</feature>
<feature type="compositionally biased region" description="Pro residues" evidence="2">
    <location>
        <begin position="717"/>
        <end position="727"/>
    </location>
</feature>
<feature type="compositionally biased region" description="Low complexity" evidence="2">
    <location>
        <begin position="11"/>
        <end position="22"/>
    </location>
</feature>
<dbReference type="GO" id="GO:0035082">
    <property type="term" value="P:axoneme assembly"/>
    <property type="evidence" value="ECO:0007669"/>
    <property type="project" value="TreeGrafter"/>
</dbReference>
<dbReference type="OrthoDB" id="9662138at2759"/>
<sequence>MRLRRPAQGPALRAAGFRLRAGNTKGNGTRRASATDTGKPGCPTGTRTKGPTNAVNGTARSDPAERCFPAGAPSAGGVTGAAPVFQGVYKFKNGARYTGEYVMNKKHGHGTFVYPDGSRYEGEWADDLRHGHGVYYYVNNDTYTGDWFAHQRFGSSSAGPTCVARGPAPGSPWQQTPPARAAWPPLAFGEHPGRPRVLRAQGLGRGPSSQWGSPVPARTGCHAGCCCPSRPGHGWRARPGEACTQMPGVVASATPGLDITARAWRGLARGQDAPAISSRHGQGTYLYAETGSKYVGTWVNGQQEGAAELIHLNHRYQGKFLNKNPVGPGKYVFDIGCEQHGEYRLTDVERGEEEEEEETSVTILPKWRATEITELALWTPTLPEEQAPSDRPGAEEGPAAEGGCQRGGSAAPRPDPGGGGRRPGWAGLPARPLLPRPRCPSGDWSAASVTARAGLGAERLSRPHCPLLCAPTVAGGLRESVPRAPPPSAARVDAGGAEPTEEAQGAADLSEGEPESMKPGEEDEGPRDDGRDDGREDLRFDPADPGVDRRAGGIPGAACTATVANKRRSAACESLCASPLTKAGPCHRPGTVCAPAVVGAPRAGAATACTSARGAVAACPLLEKLLHAPAQCAHGALRRPDQVHSPLPPLPARRVCASHRPTSPEAAQTRGEQGAPGCRPFSGPPVSLRSPLKCGAKQTPALPSCASPPAAKGTPASPQPAPAPGPLPLALAEATPRGRCDRQAGGGASREPPPRLEPGGLTGNHLPGLRAAAGESGLTLLCRRRLVLVANSPRGCGHLCRPWPQGPEASRPVLLFALGLRVGEGPEMPDMLSARRPPPLLPRPVGLSAGPARAQAPPRRAAPCGQGAAVCRSHRARPAAGT</sequence>
<evidence type="ECO:0000256" key="2">
    <source>
        <dbReference type="SAM" id="MobiDB-lite"/>
    </source>
</evidence>
<dbReference type="FunFam" id="2.20.110.10:FF:000002">
    <property type="entry name" value="Phosphatidylinositol 4-phosphate 5-kinase 8"/>
    <property type="match status" value="1"/>
</dbReference>
<evidence type="ECO:0000256" key="1">
    <source>
        <dbReference type="ARBA" id="ARBA00022737"/>
    </source>
</evidence>
<feature type="compositionally biased region" description="Low complexity" evidence="2">
    <location>
        <begin position="849"/>
        <end position="869"/>
    </location>
</feature>
<dbReference type="GO" id="GO:0031514">
    <property type="term" value="C:motile cilium"/>
    <property type="evidence" value="ECO:0007669"/>
    <property type="project" value="TreeGrafter"/>
</dbReference>
<dbReference type="Gene3D" id="2.20.110.10">
    <property type="entry name" value="Histone H3 K4-specific methyltransferase SET7/9 N-terminal domain"/>
    <property type="match status" value="2"/>
</dbReference>
<dbReference type="GO" id="GO:0005634">
    <property type="term" value="C:nucleus"/>
    <property type="evidence" value="ECO:0007669"/>
    <property type="project" value="TreeGrafter"/>
</dbReference>
<evidence type="ECO:0000313" key="3">
    <source>
        <dbReference type="EMBL" id="KAG8518593.1"/>
    </source>
</evidence>
<dbReference type="PANTHER" id="PTHR43215:SF14">
    <property type="entry name" value="RADIAL SPOKE HEAD 1 HOMOLOG"/>
    <property type="match status" value="1"/>
</dbReference>
<accession>A0A8J6AD59</accession>
<name>A0A8J6AD59_GALPY</name>
<feature type="compositionally biased region" description="Basic and acidic residues" evidence="2">
    <location>
        <begin position="527"/>
        <end position="551"/>
    </location>
</feature>
<reference evidence="3" key="1">
    <citation type="journal article" date="2021" name="Evol. Appl.">
        <title>The genome of the Pyrenean desman and the effects of bottlenecks and inbreeding on the genomic landscape of an endangered species.</title>
        <authorList>
            <person name="Escoda L."/>
            <person name="Castresana J."/>
        </authorList>
    </citation>
    <scope>NUCLEOTIDE SEQUENCE</scope>
    <source>
        <strain evidence="3">IBE-C5619</strain>
    </source>
</reference>